<feature type="transmembrane region" description="Helical" evidence="1">
    <location>
        <begin position="381"/>
        <end position="403"/>
    </location>
</feature>
<keyword evidence="1" id="KW-1133">Transmembrane helix</keyword>
<keyword evidence="1" id="KW-0812">Transmembrane</keyword>
<feature type="transmembrane region" description="Helical" evidence="1">
    <location>
        <begin position="101"/>
        <end position="118"/>
    </location>
</feature>
<feature type="transmembrane region" description="Helical" evidence="1">
    <location>
        <begin position="256"/>
        <end position="273"/>
    </location>
</feature>
<feature type="transmembrane region" description="Helical" evidence="1">
    <location>
        <begin position="191"/>
        <end position="209"/>
    </location>
</feature>
<feature type="transmembrane region" description="Helical" evidence="1">
    <location>
        <begin position="354"/>
        <end position="375"/>
    </location>
</feature>
<sequence length="408" mass="43588">MSSTTIESSAAGPAKRKPVPRYPLQSRLTILSAGFRPFFLLGAIFAAVAVLLWLPVYHGELTLQTAFAPRDWHVHEMLYGYLPAVITGFLLTAIPNWTGRLPLQGAPLATLAVVWLAGRLTVTFSADTGWLAALLIDACFLLLVALAALREIIAGRNWRNLNVVALLTLLLVGNVAFHLEAHFGGTADYSIRIGIAVVIMLISLIGGRITPSFTRNWLVRANPGRLPQPFNKLDMVIVAFSGLTLVLWVAMPFSPISGSALLIAGVLHLVRLARWAGDRTVKEKLLLVLHVGYLFLPLGFLLTSAAAFGLIPVSAGIHAWMVGGAGVMTLAVMTRASLGHTGQQLTASLPTQGIYLAALFAVTARIAAALLPAWSDPLLHLAALGWATAFLGFALSYGPTLLARGKPH</sequence>
<feature type="transmembrane region" description="Helical" evidence="1">
    <location>
        <begin position="230"/>
        <end position="250"/>
    </location>
</feature>
<name>A0AAX3E213_RHOPL</name>
<accession>A0AAX3E213</accession>
<proteinExistence type="predicted"/>
<evidence type="ECO:0000256" key="1">
    <source>
        <dbReference type="SAM" id="Phobius"/>
    </source>
</evidence>
<dbReference type="EMBL" id="CP076676">
    <property type="protein sequence ID" value="UYO41097.1"/>
    <property type="molecule type" value="Genomic_DNA"/>
</dbReference>
<dbReference type="InterPro" id="IPR010266">
    <property type="entry name" value="NnrS"/>
</dbReference>
<feature type="transmembrane region" description="Helical" evidence="1">
    <location>
        <begin position="317"/>
        <end position="333"/>
    </location>
</feature>
<keyword evidence="1" id="KW-0472">Membrane</keyword>
<feature type="transmembrane region" description="Helical" evidence="1">
    <location>
        <begin position="38"/>
        <end position="57"/>
    </location>
</feature>
<organism evidence="2 3">
    <name type="scientific">Rhodopseudomonas palustris</name>
    <dbReference type="NCBI Taxonomy" id="1076"/>
    <lineage>
        <taxon>Bacteria</taxon>
        <taxon>Pseudomonadati</taxon>
        <taxon>Pseudomonadota</taxon>
        <taxon>Alphaproteobacteria</taxon>
        <taxon>Hyphomicrobiales</taxon>
        <taxon>Nitrobacteraceae</taxon>
        <taxon>Rhodopseudomonas</taxon>
    </lineage>
</organism>
<feature type="transmembrane region" description="Helical" evidence="1">
    <location>
        <begin position="285"/>
        <end position="311"/>
    </location>
</feature>
<evidence type="ECO:0000313" key="2">
    <source>
        <dbReference type="EMBL" id="UYO41097.1"/>
    </source>
</evidence>
<dbReference type="Proteomes" id="UP001163166">
    <property type="component" value="Chromosome"/>
</dbReference>
<dbReference type="Pfam" id="PF05940">
    <property type="entry name" value="NnrS"/>
    <property type="match status" value="1"/>
</dbReference>
<evidence type="ECO:0000313" key="3">
    <source>
        <dbReference type="Proteomes" id="UP001163166"/>
    </source>
</evidence>
<feature type="transmembrane region" description="Helical" evidence="1">
    <location>
        <begin position="130"/>
        <end position="149"/>
    </location>
</feature>
<feature type="transmembrane region" description="Helical" evidence="1">
    <location>
        <begin position="77"/>
        <end position="94"/>
    </location>
</feature>
<feature type="transmembrane region" description="Helical" evidence="1">
    <location>
        <begin position="161"/>
        <end position="179"/>
    </location>
</feature>
<protein>
    <submittedName>
        <fullName evidence="2">NnrS family protein</fullName>
    </submittedName>
</protein>
<reference evidence="2" key="1">
    <citation type="journal article" date="2022" name="Biol. Control">
        <title>In silico genomic analysis of Rhodopseudomonas palustris strains revealed potential biocontrol agents and crop yield enhancers.</title>
        <authorList>
            <person name="Surachat K."/>
            <person name="Kantachote D."/>
            <person name="Deachamag P."/>
            <person name="Wonglapsuwan M."/>
        </authorList>
    </citation>
    <scope>NUCLEOTIDE SEQUENCE</scope>
    <source>
        <strain evidence="2">TLS06</strain>
    </source>
</reference>
<dbReference type="AlphaFoldDB" id="A0AAX3E213"/>
<gene>
    <name evidence="2" type="ORF">KQX62_07305</name>
</gene>
<dbReference type="RefSeq" id="WP_264075934.1">
    <property type="nucleotide sequence ID" value="NZ_CP076676.1"/>
</dbReference>